<dbReference type="EMBL" id="CP000489">
    <property type="protein sequence ID" value="ABL68204.1"/>
    <property type="molecule type" value="Genomic_DNA"/>
</dbReference>
<dbReference type="InterPro" id="IPR029044">
    <property type="entry name" value="Nucleotide-diphossugar_trans"/>
</dbReference>
<dbReference type="Pfam" id="PF02348">
    <property type="entry name" value="CTP_transf_3"/>
    <property type="match status" value="1"/>
</dbReference>
<accession>A1AY60</accession>
<protein>
    <submittedName>
        <fullName evidence="1">Acylneuraminate cytidylyltransferase</fullName>
    </submittedName>
</protein>
<dbReference type="AlphaFoldDB" id="A1AY60"/>
<dbReference type="InterPro" id="IPR020039">
    <property type="entry name" value="PseF"/>
</dbReference>
<organism evidence="1 3">
    <name type="scientific">Paracoccus denitrificans (strain Pd 1222)</name>
    <dbReference type="NCBI Taxonomy" id="318586"/>
    <lineage>
        <taxon>Bacteria</taxon>
        <taxon>Pseudomonadati</taxon>
        <taxon>Pseudomonadota</taxon>
        <taxon>Alphaproteobacteria</taxon>
        <taxon>Rhodobacterales</taxon>
        <taxon>Paracoccaceae</taxon>
        <taxon>Paracoccus</taxon>
    </lineage>
</organism>
<dbReference type="OrthoDB" id="9805604at2"/>
<dbReference type="Proteomes" id="UP000000361">
    <property type="component" value="Chromosome 1"/>
</dbReference>
<dbReference type="GO" id="GO:0008781">
    <property type="term" value="F:N-acylneuraminate cytidylyltransferase activity"/>
    <property type="evidence" value="ECO:0007669"/>
    <property type="project" value="TreeGrafter"/>
</dbReference>
<dbReference type="RefSeq" id="WP_011746437.1">
    <property type="nucleotide sequence ID" value="NC_008686.1"/>
</dbReference>
<dbReference type="PANTHER" id="PTHR21485">
    <property type="entry name" value="HAD SUPERFAMILY MEMBERS CMAS AND KDSC"/>
    <property type="match status" value="1"/>
</dbReference>
<dbReference type="eggNOG" id="COG1083">
    <property type="taxonomic scope" value="Bacteria"/>
</dbReference>
<dbReference type="KEGG" id="pde:Pden_0087"/>
<dbReference type="NCBIfam" id="TIGR03584">
    <property type="entry name" value="PseF"/>
    <property type="match status" value="1"/>
</dbReference>
<dbReference type="EnsemblBacteria" id="ABL71620">
    <property type="protein sequence ID" value="ABL71620"/>
    <property type="gene ID" value="Pden_3550"/>
</dbReference>
<keyword evidence="3" id="KW-1185">Reference proteome</keyword>
<dbReference type="KEGG" id="pde:Pden_3550"/>
<gene>
    <name evidence="1" type="ordered locus">Pden_0087</name>
    <name evidence="2" type="ordered locus">Pden_3550</name>
</gene>
<evidence type="ECO:0000313" key="2">
    <source>
        <dbReference type="EMBL" id="ABL71620.1"/>
    </source>
</evidence>
<dbReference type="Gene3D" id="3.90.550.10">
    <property type="entry name" value="Spore Coat Polysaccharide Biosynthesis Protein SpsA, Chain A"/>
    <property type="match status" value="1"/>
</dbReference>
<reference evidence="3" key="4">
    <citation type="submission" date="2006-12" db="EMBL/GenBank/DDBJ databases">
        <title>Complete sequence of chromosome 2 of Paracoccus denitrificans PD1222.</title>
        <authorList>
            <person name="Copeland A."/>
            <person name="Lucas S."/>
            <person name="Lapidus A."/>
            <person name="Barry K."/>
            <person name="Detter J.C."/>
            <person name="Glavina del Rio T."/>
            <person name="Hammon N."/>
            <person name="Israni S."/>
            <person name="Dalin E."/>
            <person name="Tice H."/>
            <person name="Pitluck S."/>
            <person name="Munk A.C."/>
            <person name="Brettin T."/>
            <person name="Bruce D."/>
            <person name="Han C."/>
            <person name="Tapia R."/>
            <person name="Gilna P."/>
            <person name="Schmutz J."/>
            <person name="Larimer F."/>
            <person name="Land M."/>
            <person name="Hauser L."/>
            <person name="Kyrpides N."/>
            <person name="Lykidis A."/>
            <person name="Spiro S."/>
            <person name="Richardson D.J."/>
            <person name="Moir J.W.B."/>
            <person name="Ferguson S.J."/>
            <person name="van Spanning R.J.M."/>
            <person name="Richardson P."/>
        </authorList>
    </citation>
    <scope>NUCLEOTIDE SEQUENCE [LARGE SCALE GENOMIC DNA]</scope>
    <source>
        <strain evidence="3">Pd 1222</strain>
    </source>
</reference>
<name>A1AY60_PARDP</name>
<dbReference type="SUPFAM" id="SSF53448">
    <property type="entry name" value="Nucleotide-diphospho-sugar transferases"/>
    <property type="match status" value="1"/>
</dbReference>
<dbReference type="InterPro" id="IPR003329">
    <property type="entry name" value="Cytidylyl_trans"/>
</dbReference>
<dbReference type="GeneID" id="93453204"/>
<dbReference type="Proteomes" id="UP000000361">
    <property type="component" value="Chromosome 2"/>
</dbReference>
<proteinExistence type="predicted"/>
<dbReference type="CDD" id="cd02513">
    <property type="entry name" value="CMP-NeuAc_Synthase"/>
    <property type="match status" value="1"/>
</dbReference>
<dbReference type="InterPro" id="IPR050793">
    <property type="entry name" value="CMP-NeuNAc_synthase"/>
</dbReference>
<evidence type="ECO:0000313" key="1">
    <source>
        <dbReference type="EMBL" id="ABL68204.1"/>
    </source>
</evidence>
<dbReference type="STRING" id="318586.Pden_0087"/>
<dbReference type="EMBL" id="CP000490">
    <property type="protein sequence ID" value="ABL71620.1"/>
    <property type="molecule type" value="Genomic_DNA"/>
</dbReference>
<dbReference type="EnsemblBacteria" id="ABL68204">
    <property type="protein sequence ID" value="ABL68204"/>
    <property type="gene ID" value="Pden_0087"/>
</dbReference>
<evidence type="ECO:0000313" key="3">
    <source>
        <dbReference type="Proteomes" id="UP000000361"/>
    </source>
</evidence>
<sequence>MKIAIIPARGGSKRIPRKNIRPFGGRPMIAWPIAAARDSGLFDHVIVSTDDAEIAETALAHGAEVPFPRPVELADDFTPTRAVINHAIRAMEEAQGREVTLACCIYATSGFLDASDLVGAHGLLAAEPAAGFVFAALHFPHPPQRALCRGPEGGVAMLHPEHAGTRSQDLCETFHDAAQFYWGRRDAFLSGAPMFSTLARPWILPRDRALDIDTPEDWDWAERLLALRQAAGEIPA</sequence>
<reference evidence="2" key="3">
    <citation type="submission" date="2006-12" db="EMBL/GenBank/DDBJ databases">
        <title>Complete sequence of Chromosome 2 of Paracoccus denitrificans PD1222.</title>
        <authorList>
            <consortium name="US DOE Joint Genome Institute"/>
            <person name="Copeland A."/>
            <person name="Lucas S."/>
            <person name="Lapidus A."/>
            <person name="Barry K."/>
            <person name="Detter J.C."/>
            <person name="Glavina del Rio T."/>
            <person name="Hammon N."/>
            <person name="Israni S."/>
            <person name="Dalin E."/>
            <person name="Tice H."/>
            <person name="Pitluck S."/>
            <person name="Munk A.C."/>
            <person name="Brettin T."/>
            <person name="Bruce D."/>
            <person name="Han C."/>
            <person name="Tapia R."/>
            <person name="Gilna P."/>
            <person name="Schmutz J."/>
            <person name="Larimer F."/>
            <person name="Land M."/>
            <person name="Hauser L."/>
            <person name="Kyrpides N."/>
            <person name="Lykidis A."/>
            <person name="Spiro S."/>
            <person name="Richardson D.J."/>
            <person name="Moir J.W.B."/>
            <person name="Ferguson S.J."/>
            <person name="van Spanning R.J.M."/>
            <person name="Richardson P."/>
        </authorList>
    </citation>
    <scope>NUCLEOTIDE SEQUENCE</scope>
    <source>
        <strain evidence="2">PD1222</strain>
    </source>
</reference>
<keyword evidence="1" id="KW-0548">Nucleotidyltransferase</keyword>
<dbReference type="HOGENOM" id="CLU_042930_1_0_5"/>
<reference evidence="3" key="1">
    <citation type="submission" date="2006-12" db="EMBL/GenBank/DDBJ databases">
        <title>Complete sequence of chromosome 1 of Paracoccus denitrificans PD1222.</title>
        <authorList>
            <person name="Copeland A."/>
            <person name="Lucas S."/>
            <person name="Lapidus A."/>
            <person name="Barry K."/>
            <person name="Detter J.C."/>
            <person name="Glavina del Rio T."/>
            <person name="Hammon N."/>
            <person name="Israni S."/>
            <person name="Dalin E."/>
            <person name="Tice H."/>
            <person name="Pitluck S."/>
            <person name="Munk A.C."/>
            <person name="Brettin T."/>
            <person name="Bruce D."/>
            <person name="Han C."/>
            <person name="Tapia R."/>
            <person name="Gilna P."/>
            <person name="Schmutz J."/>
            <person name="Larimer F."/>
            <person name="Land M."/>
            <person name="Hauser L."/>
            <person name="Kyrpides N."/>
            <person name="Lykidis A."/>
            <person name="Spiro S."/>
            <person name="Richardson D.J."/>
            <person name="Moir J.W.B."/>
            <person name="Ferguson S.J."/>
            <person name="van Spanning R.J.M."/>
            <person name="Richardson P."/>
        </authorList>
    </citation>
    <scope>NUCLEOTIDE SEQUENCE [LARGE SCALE GENOMIC DNA]</scope>
    <source>
        <strain evidence="3">Pd 1222</strain>
    </source>
</reference>
<reference evidence="1" key="2">
    <citation type="submission" date="2006-12" db="EMBL/GenBank/DDBJ databases">
        <title>Complete sequence of Chromosome 1 of Paracoccus denitrificans PD1222.</title>
        <authorList>
            <consortium name="US DOE Joint Genome Institute"/>
            <person name="Copeland A."/>
            <person name="Lucas S."/>
            <person name="Lapidus A."/>
            <person name="Barry K."/>
            <person name="Detter J.C."/>
            <person name="Glavina del Rio T."/>
            <person name="Hammon N."/>
            <person name="Israni S."/>
            <person name="Dalin E."/>
            <person name="Tice H."/>
            <person name="Pitluck S."/>
            <person name="Munk A.C."/>
            <person name="Brettin T."/>
            <person name="Bruce D."/>
            <person name="Han C."/>
            <person name="Tapia R."/>
            <person name="Gilna P."/>
            <person name="Schmutz J."/>
            <person name="Larimer F."/>
            <person name="Land M."/>
            <person name="Hauser L."/>
            <person name="Kyrpides N."/>
            <person name="Lykidis A."/>
            <person name="Spiro S."/>
            <person name="Richardson D.J."/>
            <person name="Moir J.W.B."/>
            <person name="Ferguson S.J."/>
            <person name="van Spanning R.J.M."/>
            <person name="Richardson P."/>
        </authorList>
    </citation>
    <scope>NUCLEOTIDE SEQUENCE</scope>
    <source>
        <strain evidence="1">PD1222</strain>
    </source>
</reference>
<keyword evidence="1" id="KW-0808">Transferase</keyword>
<dbReference type="PANTHER" id="PTHR21485:SF6">
    <property type="entry name" value="N-ACYLNEURAMINATE CYTIDYLYLTRANSFERASE-RELATED"/>
    <property type="match status" value="1"/>
</dbReference>